<dbReference type="AlphaFoldDB" id="A0AAN9K4Y9"/>
<evidence type="ECO:0000313" key="1">
    <source>
        <dbReference type="EMBL" id="KAK7309958.1"/>
    </source>
</evidence>
<protein>
    <submittedName>
        <fullName evidence="1">Uncharacterized protein</fullName>
    </submittedName>
</protein>
<proteinExistence type="predicted"/>
<name>A0AAN9K4Y9_CLITE</name>
<keyword evidence="2" id="KW-1185">Reference proteome</keyword>
<comment type="caution">
    <text evidence="1">The sequence shown here is derived from an EMBL/GenBank/DDBJ whole genome shotgun (WGS) entry which is preliminary data.</text>
</comment>
<gene>
    <name evidence="1" type="ORF">RJT34_07116</name>
</gene>
<accession>A0AAN9K4Y9</accession>
<dbReference type="EMBL" id="JAYKXN010000002">
    <property type="protein sequence ID" value="KAK7309958.1"/>
    <property type="molecule type" value="Genomic_DNA"/>
</dbReference>
<dbReference type="Proteomes" id="UP001359559">
    <property type="component" value="Unassembled WGS sequence"/>
</dbReference>
<evidence type="ECO:0000313" key="2">
    <source>
        <dbReference type="Proteomes" id="UP001359559"/>
    </source>
</evidence>
<sequence length="122" mass="13615">MTHNEGLLVVAPLPYPPSFAAIKFHDHVPNRDPNVNPIKIHRQLQHVYMILAQGTFYHTSIIHPPVTRVTQGYYVMQRIGSEGYCEQPIYGGVVVPKMVFSSTKPVNLALVQSVKDSAYAEG</sequence>
<organism evidence="1 2">
    <name type="scientific">Clitoria ternatea</name>
    <name type="common">Butterfly pea</name>
    <dbReference type="NCBI Taxonomy" id="43366"/>
    <lineage>
        <taxon>Eukaryota</taxon>
        <taxon>Viridiplantae</taxon>
        <taxon>Streptophyta</taxon>
        <taxon>Embryophyta</taxon>
        <taxon>Tracheophyta</taxon>
        <taxon>Spermatophyta</taxon>
        <taxon>Magnoliopsida</taxon>
        <taxon>eudicotyledons</taxon>
        <taxon>Gunneridae</taxon>
        <taxon>Pentapetalae</taxon>
        <taxon>rosids</taxon>
        <taxon>fabids</taxon>
        <taxon>Fabales</taxon>
        <taxon>Fabaceae</taxon>
        <taxon>Papilionoideae</taxon>
        <taxon>50 kb inversion clade</taxon>
        <taxon>NPAAA clade</taxon>
        <taxon>indigoferoid/millettioid clade</taxon>
        <taxon>Phaseoleae</taxon>
        <taxon>Clitoria</taxon>
    </lineage>
</organism>
<reference evidence="1 2" key="1">
    <citation type="submission" date="2024-01" db="EMBL/GenBank/DDBJ databases">
        <title>The genomes of 5 underutilized Papilionoideae crops provide insights into root nodulation and disease resistance.</title>
        <authorList>
            <person name="Yuan L."/>
        </authorList>
    </citation>
    <scope>NUCLEOTIDE SEQUENCE [LARGE SCALE GENOMIC DNA]</scope>
    <source>
        <strain evidence="1">LY-2023</strain>
        <tissue evidence="1">Leaf</tissue>
    </source>
</reference>